<dbReference type="Gene3D" id="2.40.50.140">
    <property type="entry name" value="Nucleic acid-binding proteins"/>
    <property type="match status" value="1"/>
</dbReference>
<dbReference type="InterPro" id="IPR012340">
    <property type="entry name" value="NA-bd_OB-fold"/>
</dbReference>
<keyword evidence="1" id="KW-0175">Coiled coil</keyword>
<comment type="caution">
    <text evidence="3">The sequence shown here is derived from an EMBL/GenBank/DDBJ whole genome shotgun (WGS) entry which is preliminary data.</text>
</comment>
<feature type="compositionally biased region" description="Low complexity" evidence="2">
    <location>
        <begin position="201"/>
        <end position="212"/>
    </location>
</feature>
<gene>
    <name evidence="3" type="ORF">DY000_02053533</name>
</gene>
<accession>A0ABQ7AEU1</accession>
<organism evidence="3 4">
    <name type="scientific">Brassica cretica</name>
    <name type="common">Mustard</name>
    <dbReference type="NCBI Taxonomy" id="69181"/>
    <lineage>
        <taxon>Eukaryota</taxon>
        <taxon>Viridiplantae</taxon>
        <taxon>Streptophyta</taxon>
        <taxon>Embryophyta</taxon>
        <taxon>Tracheophyta</taxon>
        <taxon>Spermatophyta</taxon>
        <taxon>Magnoliopsida</taxon>
        <taxon>eudicotyledons</taxon>
        <taxon>Gunneridae</taxon>
        <taxon>Pentapetalae</taxon>
        <taxon>rosids</taxon>
        <taxon>malvids</taxon>
        <taxon>Brassicales</taxon>
        <taxon>Brassicaceae</taxon>
        <taxon>Brassiceae</taxon>
        <taxon>Brassica</taxon>
    </lineage>
</organism>
<name>A0ABQ7AEU1_BRACR</name>
<evidence type="ECO:0000256" key="2">
    <source>
        <dbReference type="SAM" id="MobiDB-lite"/>
    </source>
</evidence>
<feature type="coiled-coil region" evidence="1">
    <location>
        <begin position="250"/>
        <end position="277"/>
    </location>
</feature>
<feature type="region of interest" description="Disordered" evidence="2">
    <location>
        <begin position="180"/>
        <end position="223"/>
    </location>
</feature>
<dbReference type="Proteomes" id="UP000266723">
    <property type="component" value="Unassembled WGS sequence"/>
</dbReference>
<sequence length="413" mass="46797">MTEGSVYTLSGFDVTRSSPKYRLSDAPVAIRFNDGTLFEKLAMIARTIPTEHFCFRPYDQILELANTGKQLPDIMGEFCAIRSTITDRIPGAQRVMLNLRLGRDTTVCVSIFDSLALAFHSKLDGYRREPRFVVVTAVNPKLVSGKLYLNGTSAANCQVVIQTSQGLHQSTSALQEVMVKSPVPETDKGPLRRSRRTESVPLLSTPSSSTATKRSRKKKISDERQPWLKEQFLPLTPPTLLGCRRDVDRIKETNGQLARQNRRNIRARKRNKALQQEIQHNADTILAVQNNTINVVDSERDNRRIARALRMERLINKRVATTKKLSDERRPWLNEQYHALTTPTMVGGILDVDRFNVTNGKLARQQRRLIRATRSRKAPQQGERYNEHNVLPVQDDNSNVADSERGSNHPNPP</sequence>
<reference evidence="3 4" key="1">
    <citation type="journal article" date="2020" name="BMC Genomics">
        <title>Intraspecific diversification of the crop wild relative Brassica cretica Lam. using demographic model selection.</title>
        <authorList>
            <person name="Kioukis A."/>
            <person name="Michalopoulou V.A."/>
            <person name="Briers L."/>
            <person name="Pirintsos S."/>
            <person name="Studholme D.J."/>
            <person name="Pavlidis P."/>
            <person name="Sarris P.F."/>
        </authorList>
    </citation>
    <scope>NUCLEOTIDE SEQUENCE [LARGE SCALE GENOMIC DNA]</scope>
    <source>
        <strain evidence="4">cv. PFS-1207/04</strain>
    </source>
</reference>
<feature type="region of interest" description="Disordered" evidence="2">
    <location>
        <begin position="371"/>
        <end position="413"/>
    </location>
</feature>
<dbReference type="EMBL" id="QGKV02002055">
    <property type="protein sequence ID" value="KAF3496128.1"/>
    <property type="molecule type" value="Genomic_DNA"/>
</dbReference>
<keyword evidence="4" id="KW-1185">Reference proteome</keyword>
<protein>
    <submittedName>
        <fullName evidence="3">Uncharacterized protein</fullName>
    </submittedName>
</protein>
<proteinExistence type="predicted"/>
<evidence type="ECO:0000313" key="3">
    <source>
        <dbReference type="EMBL" id="KAF3496128.1"/>
    </source>
</evidence>
<evidence type="ECO:0000313" key="4">
    <source>
        <dbReference type="Proteomes" id="UP000266723"/>
    </source>
</evidence>
<evidence type="ECO:0000256" key="1">
    <source>
        <dbReference type="SAM" id="Coils"/>
    </source>
</evidence>